<accession>A0ABS7DK98</accession>
<evidence type="ECO:0000256" key="2">
    <source>
        <dbReference type="ARBA" id="ARBA00004651"/>
    </source>
</evidence>
<feature type="transmembrane region" description="Helical" evidence="13">
    <location>
        <begin position="165"/>
        <end position="189"/>
    </location>
</feature>
<dbReference type="InterPro" id="IPR050222">
    <property type="entry name" value="MATE_MdtK"/>
</dbReference>
<protein>
    <recommendedName>
        <fullName evidence="4">Probable multidrug resistance protein NorM</fullName>
    </recommendedName>
    <alternativeName>
        <fullName evidence="12">Multidrug-efflux transporter</fullName>
    </alternativeName>
</protein>
<feature type="transmembrane region" description="Helical" evidence="13">
    <location>
        <begin position="136"/>
        <end position="153"/>
    </location>
</feature>
<dbReference type="Pfam" id="PF01554">
    <property type="entry name" value="MatE"/>
    <property type="match status" value="2"/>
</dbReference>
<keyword evidence="6" id="KW-0050">Antiport</keyword>
<evidence type="ECO:0000256" key="10">
    <source>
        <dbReference type="ARBA" id="ARBA00023065"/>
    </source>
</evidence>
<comment type="caution">
    <text evidence="14">The sequence shown here is derived from an EMBL/GenBank/DDBJ whole genome shotgun (WGS) entry which is preliminary data.</text>
</comment>
<evidence type="ECO:0000256" key="6">
    <source>
        <dbReference type="ARBA" id="ARBA00022449"/>
    </source>
</evidence>
<evidence type="ECO:0000313" key="15">
    <source>
        <dbReference type="Proteomes" id="UP000719942"/>
    </source>
</evidence>
<dbReference type="InterPro" id="IPR048279">
    <property type="entry name" value="MdtK-like"/>
</dbReference>
<feature type="transmembrane region" description="Helical" evidence="13">
    <location>
        <begin position="360"/>
        <end position="385"/>
    </location>
</feature>
<dbReference type="CDD" id="cd13144">
    <property type="entry name" value="MATE_like_4"/>
    <property type="match status" value="1"/>
</dbReference>
<evidence type="ECO:0000256" key="3">
    <source>
        <dbReference type="ARBA" id="ARBA00010199"/>
    </source>
</evidence>
<keyword evidence="7" id="KW-1003">Cell membrane</keyword>
<keyword evidence="9 13" id="KW-1133">Transmembrane helix</keyword>
<feature type="transmembrane region" description="Helical" evidence="13">
    <location>
        <begin position="392"/>
        <end position="411"/>
    </location>
</feature>
<dbReference type="PIRSF" id="PIRSF006603">
    <property type="entry name" value="DinF"/>
    <property type="match status" value="1"/>
</dbReference>
<feature type="transmembrane region" description="Helical" evidence="13">
    <location>
        <begin position="54"/>
        <end position="78"/>
    </location>
</feature>
<evidence type="ECO:0000256" key="11">
    <source>
        <dbReference type="ARBA" id="ARBA00023136"/>
    </source>
</evidence>
<organism evidence="14 15">
    <name type="scientific">Caproiciproducens faecalis</name>
    <dbReference type="NCBI Taxonomy" id="2820301"/>
    <lineage>
        <taxon>Bacteria</taxon>
        <taxon>Bacillati</taxon>
        <taxon>Bacillota</taxon>
        <taxon>Clostridia</taxon>
        <taxon>Eubacteriales</taxon>
        <taxon>Acutalibacteraceae</taxon>
        <taxon>Caproiciproducens</taxon>
    </lineage>
</organism>
<keyword evidence="15" id="KW-1185">Reference proteome</keyword>
<evidence type="ECO:0000256" key="7">
    <source>
        <dbReference type="ARBA" id="ARBA00022475"/>
    </source>
</evidence>
<feature type="transmembrane region" description="Helical" evidence="13">
    <location>
        <begin position="288"/>
        <end position="307"/>
    </location>
</feature>
<feature type="transmembrane region" description="Helical" evidence="13">
    <location>
        <begin position="319"/>
        <end position="340"/>
    </location>
</feature>
<evidence type="ECO:0000256" key="8">
    <source>
        <dbReference type="ARBA" id="ARBA00022692"/>
    </source>
</evidence>
<evidence type="ECO:0000313" key="14">
    <source>
        <dbReference type="EMBL" id="MBW7571721.1"/>
    </source>
</evidence>
<name>A0ABS7DK98_9FIRM</name>
<keyword evidence="8 13" id="KW-0812">Transmembrane</keyword>
<keyword evidence="10" id="KW-0406">Ion transport</keyword>
<keyword evidence="11 13" id="KW-0472">Membrane</keyword>
<dbReference type="PANTHER" id="PTHR43298:SF2">
    <property type="entry name" value="FMN_FAD EXPORTER YEEO-RELATED"/>
    <property type="match status" value="1"/>
</dbReference>
<sequence length="448" mass="48961">MEKTENKMGTMSVFPLIISMSVPAMLSMLVQAMYNVVDSFFVAKVSENALTAVSLAFPIQTLLIALAVGTSVGINSLVSRRLGERRQEKANSAATHGILLGAFNWAIFALVGLLFSEPFFRSFTANEEIITMGTQYMSIVCIVSMGVFIEINIEKTLQATGNMIYPMLSQILGAVTNIILDPIFIFGLLGVPKMGVAGAAIATVIGQIFAMLFLIYIIVKKDHQVVISFRNFKLDFSTIRDIYSVGFPSIIMQAIGSVMVVGMNAILIGFTETAVALFGVYFKLQSFVFMPVFGLMQGVMPIIGYNFGARRRDRLLSTVRIGSIISVVIMAIGTALFWLIPDRLLLIFNASRLMLEIGVPALHTISICFVPAALGIMFSTVFQAVGSGFKSLIISVLRQLIVLLPAAFLLSKIGLPFVWYAFPIAEGASLIASIVFYLQLYKKRLKTL</sequence>
<comment type="similarity">
    <text evidence="3">Belongs to the multi antimicrobial extrusion (MATE) (TC 2.A.66.1) family.</text>
</comment>
<feature type="transmembrane region" description="Helical" evidence="13">
    <location>
        <begin position="258"/>
        <end position="282"/>
    </location>
</feature>
<feature type="transmembrane region" description="Helical" evidence="13">
    <location>
        <begin position="195"/>
        <end position="219"/>
    </location>
</feature>
<feature type="transmembrane region" description="Helical" evidence="13">
    <location>
        <begin position="98"/>
        <end position="116"/>
    </location>
</feature>
<feature type="transmembrane region" description="Helical" evidence="13">
    <location>
        <begin position="417"/>
        <end position="438"/>
    </location>
</feature>
<evidence type="ECO:0000256" key="12">
    <source>
        <dbReference type="ARBA" id="ARBA00031636"/>
    </source>
</evidence>
<evidence type="ECO:0000256" key="5">
    <source>
        <dbReference type="ARBA" id="ARBA00022448"/>
    </source>
</evidence>
<evidence type="ECO:0000256" key="13">
    <source>
        <dbReference type="SAM" id="Phobius"/>
    </source>
</evidence>
<feature type="transmembrane region" description="Helical" evidence="13">
    <location>
        <begin position="12"/>
        <end position="34"/>
    </location>
</feature>
<reference evidence="14 15" key="1">
    <citation type="submission" date="2021-03" db="EMBL/GenBank/DDBJ databases">
        <title>Caproiciproducens sp. nov. isolated from feces of cow.</title>
        <authorList>
            <person name="Choi J.-Y."/>
        </authorList>
    </citation>
    <scope>NUCLEOTIDE SEQUENCE [LARGE SCALE GENOMIC DNA]</scope>
    <source>
        <strain evidence="14 15">AGMB10547</strain>
    </source>
</reference>
<dbReference type="NCBIfam" id="TIGR00797">
    <property type="entry name" value="matE"/>
    <property type="match status" value="1"/>
</dbReference>
<dbReference type="EMBL" id="JAGFNZ010000001">
    <property type="protein sequence ID" value="MBW7571721.1"/>
    <property type="molecule type" value="Genomic_DNA"/>
</dbReference>
<keyword evidence="5" id="KW-0813">Transport</keyword>
<comment type="subcellular location">
    <subcellularLocation>
        <location evidence="2">Cell membrane</location>
        <topology evidence="2">Multi-pass membrane protein</topology>
    </subcellularLocation>
</comment>
<evidence type="ECO:0000256" key="1">
    <source>
        <dbReference type="ARBA" id="ARBA00003408"/>
    </source>
</evidence>
<evidence type="ECO:0000256" key="9">
    <source>
        <dbReference type="ARBA" id="ARBA00022989"/>
    </source>
</evidence>
<dbReference type="Proteomes" id="UP000719942">
    <property type="component" value="Unassembled WGS sequence"/>
</dbReference>
<dbReference type="PANTHER" id="PTHR43298">
    <property type="entry name" value="MULTIDRUG RESISTANCE PROTEIN NORM-RELATED"/>
    <property type="match status" value="1"/>
</dbReference>
<gene>
    <name evidence="14" type="ORF">J5W02_02740</name>
</gene>
<proteinExistence type="inferred from homology"/>
<evidence type="ECO:0000256" key="4">
    <source>
        <dbReference type="ARBA" id="ARBA00020268"/>
    </source>
</evidence>
<dbReference type="InterPro" id="IPR002528">
    <property type="entry name" value="MATE_fam"/>
</dbReference>
<comment type="function">
    <text evidence="1">Multidrug efflux pump.</text>
</comment>